<dbReference type="CDD" id="cd01838">
    <property type="entry name" value="Isoamyl_acetate_hydrolase_like"/>
    <property type="match status" value="1"/>
</dbReference>
<dbReference type="AlphaFoldDB" id="A0A427XGX6"/>
<dbReference type="STRING" id="105984.A0A427XGX6"/>
<dbReference type="Gene3D" id="3.40.50.1110">
    <property type="entry name" value="SGNH hydrolase"/>
    <property type="match status" value="1"/>
</dbReference>
<accession>A0A427XGX6</accession>
<protein>
    <recommendedName>
        <fullName evidence="1">SGNH hydrolase-type esterase domain-containing protein</fullName>
    </recommendedName>
</protein>
<organism evidence="2 3">
    <name type="scientific">Apiotrichum porosum</name>
    <dbReference type="NCBI Taxonomy" id="105984"/>
    <lineage>
        <taxon>Eukaryota</taxon>
        <taxon>Fungi</taxon>
        <taxon>Dikarya</taxon>
        <taxon>Basidiomycota</taxon>
        <taxon>Agaricomycotina</taxon>
        <taxon>Tremellomycetes</taxon>
        <taxon>Trichosporonales</taxon>
        <taxon>Trichosporonaceae</taxon>
        <taxon>Apiotrichum</taxon>
    </lineage>
</organism>
<name>A0A427XGX6_9TREE</name>
<sequence length="270" mass="29905">MANPYQDCAILLGDSITQESGVSFNLQSRFSNAYRRTIDILNRGYGGYNTAWTRPLFDTIFAKKEAASITSTVRLVTIWFGANDAVIPSARQHVSLADYEANLRFFLEGLTSPESPYAAAHAKGLNIVLVTPPPLLLSLMVNYAPEREVALTKTYADVVVKLAAEYKTKETENGNWRIGLIDMWSATINAAGGEGEGLAKYLSDGLHMTSEGYGVFWEEYTKLVKNEFKGRGLDWEDPTDLPERMPSWDLVDAKNPSTVVDQLALPPIRS</sequence>
<dbReference type="InterPro" id="IPR045136">
    <property type="entry name" value="Iah1-like"/>
</dbReference>
<dbReference type="PANTHER" id="PTHR14209:SF19">
    <property type="entry name" value="ISOAMYL ACETATE-HYDROLYZING ESTERASE 1 HOMOLOG"/>
    <property type="match status" value="1"/>
</dbReference>
<dbReference type="Pfam" id="PF13472">
    <property type="entry name" value="Lipase_GDSL_2"/>
    <property type="match status" value="1"/>
</dbReference>
<dbReference type="Proteomes" id="UP000279236">
    <property type="component" value="Unassembled WGS sequence"/>
</dbReference>
<gene>
    <name evidence="2" type="ORF">EHS24_002464</name>
</gene>
<dbReference type="GeneID" id="39587007"/>
<feature type="domain" description="SGNH hydrolase-type esterase" evidence="1">
    <location>
        <begin position="11"/>
        <end position="213"/>
    </location>
</feature>
<keyword evidence="3" id="KW-1185">Reference proteome</keyword>
<reference evidence="2 3" key="1">
    <citation type="submission" date="2018-11" db="EMBL/GenBank/DDBJ databases">
        <title>Genome sequence of Apiotrichum porosum DSM 27194.</title>
        <authorList>
            <person name="Aliyu H."/>
            <person name="Gorte O."/>
            <person name="Ochsenreither K."/>
        </authorList>
    </citation>
    <scope>NUCLEOTIDE SEQUENCE [LARGE SCALE GENOMIC DNA]</scope>
    <source>
        <strain evidence="2 3">DSM 27194</strain>
    </source>
</reference>
<proteinExistence type="predicted"/>
<dbReference type="OrthoDB" id="671439at2759"/>
<dbReference type="EMBL" id="RSCE01000013">
    <property type="protein sequence ID" value="RSH78013.1"/>
    <property type="molecule type" value="Genomic_DNA"/>
</dbReference>
<dbReference type="InterPro" id="IPR036514">
    <property type="entry name" value="SGNH_hydro_sf"/>
</dbReference>
<comment type="caution">
    <text evidence="2">The sequence shown here is derived from an EMBL/GenBank/DDBJ whole genome shotgun (WGS) entry which is preliminary data.</text>
</comment>
<evidence type="ECO:0000259" key="1">
    <source>
        <dbReference type="Pfam" id="PF13472"/>
    </source>
</evidence>
<dbReference type="InterPro" id="IPR013830">
    <property type="entry name" value="SGNH_hydro"/>
</dbReference>
<evidence type="ECO:0000313" key="2">
    <source>
        <dbReference type="EMBL" id="RSH78013.1"/>
    </source>
</evidence>
<dbReference type="SUPFAM" id="SSF52266">
    <property type="entry name" value="SGNH hydrolase"/>
    <property type="match status" value="1"/>
</dbReference>
<dbReference type="RefSeq" id="XP_028473160.1">
    <property type="nucleotide sequence ID" value="XM_028618204.1"/>
</dbReference>
<dbReference type="PANTHER" id="PTHR14209">
    <property type="entry name" value="ISOAMYL ACETATE-HYDROLYZING ESTERASE 1"/>
    <property type="match status" value="1"/>
</dbReference>
<evidence type="ECO:0000313" key="3">
    <source>
        <dbReference type="Proteomes" id="UP000279236"/>
    </source>
</evidence>